<accession>A0ABT3CSY8</accession>
<evidence type="ECO:0000313" key="5">
    <source>
        <dbReference type="Proteomes" id="UP001300692"/>
    </source>
</evidence>
<dbReference type="SMART" id="SM01007">
    <property type="entry name" value="Aldolase_II"/>
    <property type="match status" value="2"/>
</dbReference>
<evidence type="ECO:0000259" key="3">
    <source>
        <dbReference type="SMART" id="SM01007"/>
    </source>
</evidence>
<evidence type="ECO:0000256" key="2">
    <source>
        <dbReference type="ARBA" id="ARBA00023239"/>
    </source>
</evidence>
<feature type="domain" description="Class II aldolase/adducin N-terminal" evidence="3">
    <location>
        <begin position="229"/>
        <end position="402"/>
    </location>
</feature>
<dbReference type="Pfam" id="PF00596">
    <property type="entry name" value="Aldolase_II"/>
    <property type="match status" value="2"/>
</dbReference>
<protein>
    <submittedName>
        <fullName evidence="4">Class II aldolase/adducin family protein</fullName>
    </submittedName>
</protein>
<name>A0ABT3CSY8_9BACT</name>
<dbReference type="Gene3D" id="3.40.225.10">
    <property type="entry name" value="Class II aldolase/adducin N-terminal domain"/>
    <property type="match status" value="2"/>
</dbReference>
<dbReference type="SUPFAM" id="SSF53639">
    <property type="entry name" value="AraD/HMP-PK domain-like"/>
    <property type="match status" value="2"/>
</dbReference>
<sequence>MRLELLHPRNRIALIMELIYKNGMTTTSGGNISILDEEGNIWITPAGYDKGILTAKDIVCVRENGRVEGMHRPSSEFPFHAAIYRKRPDVKAVIHAHPPALVSFSIVRKVPDTNIIPQTKKFCGHVGYAPYQLPGSDELGESIANTFSTGSNAVIMENHGTVVGGSNLFEAFQRFECLEFSARSIINSQKLGGYKTLTDEQIISFENQDVNLPEADETVYHTDEKEIRHEICTYVKRACEQNLMISSHGSVSMRWRDNDFLITPTSLNRRFIGHSDIVQIKGGTREKGKYPSKAVKLHQAIYEQNPDIKCIINTQPPATMAFGISHSVFQTRTIPESYILLKDIPFIEFGDHLNGNETIPKLISKDTPIAIIKNDSIVVTGGNMLETFDRLEVAEFSAQSLIESTLLGDLVAIGQEEIDDLVEKFLK</sequence>
<comment type="caution">
    <text evidence="4">The sequence shown here is derived from an EMBL/GenBank/DDBJ whole genome shotgun (WGS) entry which is preliminary data.</text>
</comment>
<evidence type="ECO:0000313" key="4">
    <source>
        <dbReference type="EMBL" id="MCV9386629.1"/>
    </source>
</evidence>
<dbReference type="PANTHER" id="PTHR22789:SF0">
    <property type="entry name" value="3-OXO-TETRONATE 4-PHOSPHATE DECARBOXYLASE-RELATED"/>
    <property type="match status" value="1"/>
</dbReference>
<keyword evidence="1" id="KW-0479">Metal-binding</keyword>
<dbReference type="InterPro" id="IPR001303">
    <property type="entry name" value="Aldolase_II/adducin_N"/>
</dbReference>
<keyword evidence="2" id="KW-0456">Lyase</keyword>
<keyword evidence="5" id="KW-1185">Reference proteome</keyword>
<proteinExistence type="predicted"/>
<dbReference type="PANTHER" id="PTHR22789">
    <property type="entry name" value="FUCULOSE PHOSPHATE ALDOLASE"/>
    <property type="match status" value="1"/>
</dbReference>
<gene>
    <name evidence="4" type="ORF">N7U62_08145</name>
</gene>
<dbReference type="EMBL" id="JAOYOD010000001">
    <property type="protein sequence ID" value="MCV9386629.1"/>
    <property type="molecule type" value="Genomic_DNA"/>
</dbReference>
<dbReference type="RefSeq" id="WP_264137441.1">
    <property type="nucleotide sequence ID" value="NZ_JAOYOD010000001.1"/>
</dbReference>
<feature type="domain" description="Class II aldolase/adducin N-terminal" evidence="3">
    <location>
        <begin position="10"/>
        <end position="186"/>
    </location>
</feature>
<dbReference type="InterPro" id="IPR036409">
    <property type="entry name" value="Aldolase_II/adducin_N_sf"/>
</dbReference>
<evidence type="ECO:0000256" key="1">
    <source>
        <dbReference type="ARBA" id="ARBA00022723"/>
    </source>
</evidence>
<dbReference type="InterPro" id="IPR050197">
    <property type="entry name" value="Aldolase_class_II_sugar_metab"/>
</dbReference>
<reference evidence="4 5" key="1">
    <citation type="submission" date="2022-10" db="EMBL/GenBank/DDBJ databases">
        <title>Comparative genomics and taxonomic characterization of three novel marine species of genus Reichenbachiella exhibiting antioxidant and polysaccharide degradation activities.</title>
        <authorList>
            <person name="Muhammad N."/>
            <person name="Lee Y.-J."/>
            <person name="Ko J."/>
            <person name="Kim S.-G."/>
        </authorList>
    </citation>
    <scope>NUCLEOTIDE SEQUENCE [LARGE SCALE GENOMIC DNA]</scope>
    <source>
        <strain evidence="4 5">ABR2-5</strain>
    </source>
</reference>
<organism evidence="4 5">
    <name type="scientific">Reichenbachiella ulvae</name>
    <dbReference type="NCBI Taxonomy" id="2980104"/>
    <lineage>
        <taxon>Bacteria</taxon>
        <taxon>Pseudomonadati</taxon>
        <taxon>Bacteroidota</taxon>
        <taxon>Cytophagia</taxon>
        <taxon>Cytophagales</taxon>
        <taxon>Reichenbachiellaceae</taxon>
        <taxon>Reichenbachiella</taxon>
    </lineage>
</organism>
<dbReference type="Proteomes" id="UP001300692">
    <property type="component" value="Unassembled WGS sequence"/>
</dbReference>